<evidence type="ECO:0000256" key="11">
    <source>
        <dbReference type="HAMAP-Rule" id="MF_01808"/>
    </source>
</evidence>
<evidence type="ECO:0000256" key="9">
    <source>
        <dbReference type="ARBA" id="ARBA00023172"/>
    </source>
</evidence>
<dbReference type="GO" id="GO:0005737">
    <property type="term" value="C:cytoplasm"/>
    <property type="evidence" value="ECO:0007669"/>
    <property type="project" value="UniProtKB-SubCell"/>
</dbReference>
<dbReference type="InterPro" id="IPR002104">
    <property type="entry name" value="Integrase_catalytic"/>
</dbReference>
<dbReference type="InterPro" id="IPR004107">
    <property type="entry name" value="Integrase_SAM-like_N"/>
</dbReference>
<keyword evidence="5 11" id="KW-0132">Cell division</keyword>
<evidence type="ECO:0000256" key="7">
    <source>
        <dbReference type="ARBA" id="ARBA00022908"/>
    </source>
</evidence>
<dbReference type="InterPro" id="IPR011010">
    <property type="entry name" value="DNA_brk_join_enz"/>
</dbReference>
<dbReference type="GO" id="GO:0009037">
    <property type="term" value="F:tyrosine-based site-specific recombinase activity"/>
    <property type="evidence" value="ECO:0007669"/>
    <property type="project" value="UniProtKB-UniRule"/>
</dbReference>
<dbReference type="CDD" id="cd00798">
    <property type="entry name" value="INT_XerDC_C"/>
    <property type="match status" value="1"/>
</dbReference>
<dbReference type="HAMAP" id="MF_01808">
    <property type="entry name" value="Recomb_XerC_XerD"/>
    <property type="match status" value="1"/>
</dbReference>
<proteinExistence type="inferred from homology"/>
<comment type="subcellular location">
    <subcellularLocation>
        <location evidence="1 11">Cytoplasm</location>
    </subcellularLocation>
</comment>
<feature type="domain" description="Core-binding (CB)" evidence="13">
    <location>
        <begin position="9"/>
        <end position="95"/>
    </location>
</feature>
<dbReference type="AlphaFoldDB" id="A0AAP6JE95"/>
<evidence type="ECO:0000259" key="12">
    <source>
        <dbReference type="PROSITE" id="PS51898"/>
    </source>
</evidence>
<feature type="domain" description="Tyr recombinase" evidence="12">
    <location>
        <begin position="116"/>
        <end position="296"/>
    </location>
</feature>
<evidence type="ECO:0000313" key="15">
    <source>
        <dbReference type="Proteomes" id="UP001302316"/>
    </source>
</evidence>
<dbReference type="Gene3D" id="1.10.443.10">
    <property type="entry name" value="Intergrase catalytic core"/>
    <property type="match status" value="1"/>
</dbReference>
<keyword evidence="7 11" id="KW-0229">DNA integration</keyword>
<evidence type="ECO:0000256" key="2">
    <source>
        <dbReference type="ARBA" id="ARBA00006657"/>
    </source>
</evidence>
<accession>A0AAP6JE95</accession>
<evidence type="ECO:0000256" key="4">
    <source>
        <dbReference type="ARBA" id="ARBA00022490"/>
    </source>
</evidence>
<evidence type="ECO:0000256" key="8">
    <source>
        <dbReference type="ARBA" id="ARBA00023125"/>
    </source>
</evidence>
<dbReference type="SUPFAM" id="SSF56349">
    <property type="entry name" value="DNA breaking-rejoining enzymes"/>
    <property type="match status" value="1"/>
</dbReference>
<protein>
    <recommendedName>
        <fullName evidence="3 11">Tyrosine recombinase XerC</fullName>
    </recommendedName>
</protein>
<feature type="active site" evidence="11">
    <location>
        <position position="251"/>
    </location>
</feature>
<evidence type="ECO:0000256" key="6">
    <source>
        <dbReference type="ARBA" id="ARBA00022829"/>
    </source>
</evidence>
<evidence type="ECO:0000259" key="13">
    <source>
        <dbReference type="PROSITE" id="PS51900"/>
    </source>
</evidence>
<evidence type="ECO:0000256" key="3">
    <source>
        <dbReference type="ARBA" id="ARBA00015804"/>
    </source>
</evidence>
<keyword evidence="10 11" id="KW-0131">Cell cycle</keyword>
<keyword evidence="4 11" id="KW-0963">Cytoplasm</keyword>
<feature type="active site" evidence="11">
    <location>
        <position position="248"/>
    </location>
</feature>
<dbReference type="InterPro" id="IPR044068">
    <property type="entry name" value="CB"/>
</dbReference>
<sequence length="315" mass="35501">MSVASESRSPLAGDVDAYLHYIAHVRRLSPRTLNAYRRDLAGFLDWLAAQGITGWTALDSQHVRQWAALQRRRGQSARSIQRRLSAVRNLCRHLIRERRLSHNPAEQVTAPKAGKRLPATLDADQVGVLLDMPADTVLARRDRAVMELFYGAGLRLAELAGLDLNQIDFAEGMVRVTGKGSKTRIVPMGRKAADALRDWLRDRSAMAEEGEQAVFVSQRGTRLSHRNIQARIRHWARVLGLPVPAYPHLLRHSFASHLLESSGDLRAVQELLGHADISTTQIYTHLDFQHLARTYDKAHPRARRRKPPQAVDDQE</sequence>
<comment type="subunit">
    <text evidence="11">Forms a cyclic heterotetrameric complex composed of two molecules of XerC and two molecules of XerD.</text>
</comment>
<dbReference type="GO" id="GO:0003677">
    <property type="term" value="F:DNA binding"/>
    <property type="evidence" value="ECO:0007669"/>
    <property type="project" value="UniProtKB-UniRule"/>
</dbReference>
<dbReference type="Gene3D" id="1.10.150.130">
    <property type="match status" value="1"/>
</dbReference>
<reference evidence="14 15" key="1">
    <citation type="submission" date="2023-12" db="EMBL/GenBank/DDBJ databases">
        <title>Whole-genome sequencing of halo(alkali)philic microorganisms from hypersaline lakes.</title>
        <authorList>
            <person name="Sorokin D.Y."/>
            <person name="Merkel A.Y."/>
            <person name="Messina E."/>
            <person name="Yakimov M."/>
        </authorList>
    </citation>
    <scope>NUCLEOTIDE SEQUENCE [LARGE SCALE GENOMIC DNA]</scope>
    <source>
        <strain evidence="14 15">AB-CW1</strain>
    </source>
</reference>
<dbReference type="InterPro" id="IPR023009">
    <property type="entry name" value="Tyrosine_recombinase_XerC/XerD"/>
</dbReference>
<keyword evidence="6 11" id="KW-0159">Chromosome partition</keyword>
<dbReference type="InterPro" id="IPR013762">
    <property type="entry name" value="Integrase-like_cat_sf"/>
</dbReference>
<feature type="active site" evidence="11">
    <location>
        <position position="179"/>
    </location>
</feature>
<comment type="caution">
    <text evidence="14">The sequence shown here is derived from an EMBL/GenBank/DDBJ whole genome shotgun (WGS) entry which is preliminary data.</text>
</comment>
<dbReference type="GO" id="GO:0051301">
    <property type="term" value="P:cell division"/>
    <property type="evidence" value="ECO:0007669"/>
    <property type="project" value="UniProtKB-UniRule"/>
</dbReference>
<keyword evidence="8 11" id="KW-0238">DNA-binding</keyword>
<feature type="active site" evidence="11">
    <location>
        <position position="155"/>
    </location>
</feature>
<gene>
    <name evidence="11 14" type="primary">xerC</name>
    <name evidence="14" type="ORF">VCB98_03990</name>
</gene>
<evidence type="ECO:0000313" key="14">
    <source>
        <dbReference type="EMBL" id="MEA5444977.1"/>
    </source>
</evidence>
<comment type="similarity">
    <text evidence="2 11">Belongs to the 'phage' integrase family. XerC subfamily.</text>
</comment>
<keyword evidence="15" id="KW-1185">Reference proteome</keyword>
<evidence type="ECO:0000256" key="1">
    <source>
        <dbReference type="ARBA" id="ARBA00004496"/>
    </source>
</evidence>
<dbReference type="GO" id="GO:0006313">
    <property type="term" value="P:DNA transposition"/>
    <property type="evidence" value="ECO:0007669"/>
    <property type="project" value="UniProtKB-UniRule"/>
</dbReference>
<dbReference type="InterPro" id="IPR010998">
    <property type="entry name" value="Integrase_recombinase_N"/>
</dbReference>
<comment type="function">
    <text evidence="11">Site-specific tyrosine recombinase, which acts by catalyzing the cutting and rejoining of the recombining DNA molecules. The XerC-XerD complex is essential to convert dimers of the bacterial chromosome into monomers to permit their segregation at cell division. It also contributes to the segregational stability of plasmids.</text>
</comment>
<dbReference type="PANTHER" id="PTHR30349">
    <property type="entry name" value="PHAGE INTEGRASE-RELATED"/>
    <property type="match status" value="1"/>
</dbReference>
<dbReference type="InterPro" id="IPR050090">
    <property type="entry name" value="Tyrosine_recombinase_XerCD"/>
</dbReference>
<dbReference type="PROSITE" id="PS51900">
    <property type="entry name" value="CB"/>
    <property type="match status" value="1"/>
</dbReference>
<dbReference type="NCBIfam" id="TIGR02224">
    <property type="entry name" value="recomb_XerC"/>
    <property type="match status" value="1"/>
</dbReference>
<dbReference type="RefSeq" id="WP_346050606.1">
    <property type="nucleotide sequence ID" value="NZ_JAYGII010000005.1"/>
</dbReference>
<dbReference type="PROSITE" id="PS51898">
    <property type="entry name" value="TYR_RECOMBINASE"/>
    <property type="match status" value="1"/>
</dbReference>
<name>A0AAP6JE95_9GAMM</name>
<keyword evidence="9 11" id="KW-0233">DNA recombination</keyword>
<organism evidence="14 15">
    <name type="scientific">Natronospira elongata</name>
    <dbReference type="NCBI Taxonomy" id="3110268"/>
    <lineage>
        <taxon>Bacteria</taxon>
        <taxon>Pseudomonadati</taxon>
        <taxon>Pseudomonadota</taxon>
        <taxon>Gammaproteobacteria</taxon>
        <taxon>Natronospirales</taxon>
        <taxon>Natronospiraceae</taxon>
        <taxon>Natronospira</taxon>
    </lineage>
</organism>
<dbReference type="NCBIfam" id="NF001399">
    <property type="entry name" value="PRK00283.1"/>
    <property type="match status" value="1"/>
</dbReference>
<evidence type="ECO:0000256" key="10">
    <source>
        <dbReference type="ARBA" id="ARBA00023306"/>
    </source>
</evidence>
<evidence type="ECO:0000256" key="5">
    <source>
        <dbReference type="ARBA" id="ARBA00022618"/>
    </source>
</evidence>
<dbReference type="InterPro" id="IPR011931">
    <property type="entry name" value="Recomb_XerC"/>
</dbReference>
<feature type="active site" description="O-(3'-phospho-DNA)-tyrosine intermediate" evidence="11">
    <location>
        <position position="283"/>
    </location>
</feature>
<feature type="active site" evidence="11">
    <location>
        <position position="274"/>
    </location>
</feature>
<dbReference type="GO" id="GO:0007059">
    <property type="term" value="P:chromosome segregation"/>
    <property type="evidence" value="ECO:0007669"/>
    <property type="project" value="UniProtKB-UniRule"/>
</dbReference>
<dbReference type="Pfam" id="PF02899">
    <property type="entry name" value="Phage_int_SAM_1"/>
    <property type="match status" value="1"/>
</dbReference>
<dbReference type="EMBL" id="JAYGII010000005">
    <property type="protein sequence ID" value="MEA5444977.1"/>
    <property type="molecule type" value="Genomic_DNA"/>
</dbReference>
<dbReference type="Proteomes" id="UP001302316">
    <property type="component" value="Unassembled WGS sequence"/>
</dbReference>
<dbReference type="Pfam" id="PF00589">
    <property type="entry name" value="Phage_integrase"/>
    <property type="match status" value="1"/>
</dbReference>
<dbReference type="PANTHER" id="PTHR30349:SF81">
    <property type="entry name" value="TYROSINE RECOMBINASE XERC"/>
    <property type="match status" value="1"/>
</dbReference>